<dbReference type="Proteomes" id="UP001303473">
    <property type="component" value="Unassembled WGS sequence"/>
</dbReference>
<keyword evidence="2" id="KW-1185">Reference proteome</keyword>
<evidence type="ECO:0000313" key="2">
    <source>
        <dbReference type="Proteomes" id="UP001303473"/>
    </source>
</evidence>
<organism evidence="1 2">
    <name type="scientific">Diplogelasinospora grovesii</name>
    <dbReference type="NCBI Taxonomy" id="303347"/>
    <lineage>
        <taxon>Eukaryota</taxon>
        <taxon>Fungi</taxon>
        <taxon>Dikarya</taxon>
        <taxon>Ascomycota</taxon>
        <taxon>Pezizomycotina</taxon>
        <taxon>Sordariomycetes</taxon>
        <taxon>Sordariomycetidae</taxon>
        <taxon>Sordariales</taxon>
        <taxon>Diplogelasinosporaceae</taxon>
        <taxon>Diplogelasinospora</taxon>
    </lineage>
</organism>
<gene>
    <name evidence="1" type="ORF">QBC46DRAFT_273973</name>
</gene>
<feature type="non-terminal residue" evidence="1">
    <location>
        <position position="1"/>
    </location>
</feature>
<dbReference type="EMBL" id="MU854000">
    <property type="protein sequence ID" value="KAK3934340.1"/>
    <property type="molecule type" value="Genomic_DNA"/>
</dbReference>
<accession>A0AAN6RYY1</accession>
<dbReference type="AlphaFoldDB" id="A0AAN6RYY1"/>
<reference evidence="2" key="1">
    <citation type="journal article" date="2023" name="Mol. Phylogenet. Evol.">
        <title>Genome-scale phylogeny and comparative genomics of the fungal order Sordariales.</title>
        <authorList>
            <person name="Hensen N."/>
            <person name="Bonometti L."/>
            <person name="Westerberg I."/>
            <person name="Brannstrom I.O."/>
            <person name="Guillou S."/>
            <person name="Cros-Aarteil S."/>
            <person name="Calhoun S."/>
            <person name="Haridas S."/>
            <person name="Kuo A."/>
            <person name="Mondo S."/>
            <person name="Pangilinan J."/>
            <person name="Riley R."/>
            <person name="LaButti K."/>
            <person name="Andreopoulos B."/>
            <person name="Lipzen A."/>
            <person name="Chen C."/>
            <person name="Yan M."/>
            <person name="Daum C."/>
            <person name="Ng V."/>
            <person name="Clum A."/>
            <person name="Steindorff A."/>
            <person name="Ohm R.A."/>
            <person name="Martin F."/>
            <person name="Silar P."/>
            <person name="Natvig D.O."/>
            <person name="Lalanne C."/>
            <person name="Gautier V."/>
            <person name="Ament-Velasquez S.L."/>
            <person name="Kruys A."/>
            <person name="Hutchinson M.I."/>
            <person name="Powell A.J."/>
            <person name="Barry K."/>
            <person name="Miller A.N."/>
            <person name="Grigoriev I.V."/>
            <person name="Debuchy R."/>
            <person name="Gladieux P."/>
            <person name="Hiltunen Thoren M."/>
            <person name="Johannesson H."/>
        </authorList>
    </citation>
    <scope>NUCLEOTIDE SEQUENCE [LARGE SCALE GENOMIC DNA]</scope>
    <source>
        <strain evidence="2">CBS 340.73</strain>
    </source>
</reference>
<proteinExistence type="predicted"/>
<comment type="caution">
    <text evidence="1">The sequence shown here is derived from an EMBL/GenBank/DDBJ whole genome shotgun (WGS) entry which is preliminary data.</text>
</comment>
<sequence>GLSASSVTWPGFPTIKCKFQGVNAALMLQNGNNDNSEVTFVVGPPQALISAKCSCG</sequence>
<protein>
    <submittedName>
        <fullName evidence="1">Uncharacterized protein</fullName>
    </submittedName>
</protein>
<evidence type="ECO:0000313" key="1">
    <source>
        <dbReference type="EMBL" id="KAK3934340.1"/>
    </source>
</evidence>
<name>A0AAN6RYY1_9PEZI</name>